<evidence type="ECO:0000256" key="1">
    <source>
        <dbReference type="SAM" id="SignalP"/>
    </source>
</evidence>
<reference evidence="2" key="1">
    <citation type="submission" date="2023-06" db="EMBL/GenBank/DDBJ databases">
        <title>Genome-scale phylogeny and comparative genomics of the fungal order Sordariales.</title>
        <authorList>
            <consortium name="Lawrence Berkeley National Laboratory"/>
            <person name="Hensen N."/>
            <person name="Bonometti L."/>
            <person name="Westerberg I."/>
            <person name="Brannstrom I.O."/>
            <person name="Guillou S."/>
            <person name="Cros-Aarteil S."/>
            <person name="Calhoun S."/>
            <person name="Haridas S."/>
            <person name="Kuo A."/>
            <person name="Mondo S."/>
            <person name="Pangilinan J."/>
            <person name="Riley R."/>
            <person name="Labutti K."/>
            <person name="Andreopoulos B."/>
            <person name="Lipzen A."/>
            <person name="Chen C."/>
            <person name="Yanf M."/>
            <person name="Daum C."/>
            <person name="Ng V."/>
            <person name="Clum A."/>
            <person name="Steindorff A."/>
            <person name="Ohm R."/>
            <person name="Martin F."/>
            <person name="Silar P."/>
            <person name="Natvig D."/>
            <person name="Lalanne C."/>
            <person name="Gautier V."/>
            <person name="Ament-Velasquez S.L."/>
            <person name="Kruys A."/>
            <person name="Hutchinson M.I."/>
            <person name="Powell A.J."/>
            <person name="Barry K."/>
            <person name="Miller A.N."/>
            <person name="Grigoriev I.V."/>
            <person name="Debuchy R."/>
            <person name="Gladieux P."/>
            <person name="Thoren M.H."/>
            <person name="Johannesson H."/>
        </authorList>
    </citation>
    <scope>NUCLEOTIDE SEQUENCE</scope>
    <source>
        <strain evidence="2">CBS 606.72</strain>
    </source>
</reference>
<evidence type="ECO:0000313" key="2">
    <source>
        <dbReference type="EMBL" id="KAK0623846.1"/>
    </source>
</evidence>
<proteinExistence type="predicted"/>
<dbReference type="EMBL" id="JAULSU010000003">
    <property type="protein sequence ID" value="KAK0623846.1"/>
    <property type="molecule type" value="Genomic_DNA"/>
</dbReference>
<accession>A0AA39WYG4</accession>
<dbReference type="Proteomes" id="UP001175000">
    <property type="component" value="Unassembled WGS sequence"/>
</dbReference>
<keyword evidence="3" id="KW-1185">Reference proteome</keyword>
<keyword evidence="1" id="KW-0732">Signal</keyword>
<sequence>MSGFEVAGVILGAIPLVIAALEHYKSGKSVASALVQWRGHLDTLIHRLRQQDTLFLLSLREHLDIAAVQELSAGRLDLTQEECATIFSFSETEAAMKKSLGSLYGIILETLRRYEECLQKIAGKIRHIQRLDGVSATSLSPPGPFLCSCLPLLLP</sequence>
<evidence type="ECO:0008006" key="4">
    <source>
        <dbReference type="Google" id="ProtNLM"/>
    </source>
</evidence>
<feature type="signal peptide" evidence="1">
    <location>
        <begin position="1"/>
        <end position="19"/>
    </location>
</feature>
<name>A0AA39WYG4_9PEZI</name>
<feature type="chain" id="PRO_5041212555" description="Fungal N-terminal domain-containing protein" evidence="1">
    <location>
        <begin position="20"/>
        <end position="155"/>
    </location>
</feature>
<evidence type="ECO:0000313" key="3">
    <source>
        <dbReference type="Proteomes" id="UP001175000"/>
    </source>
</evidence>
<dbReference type="PANTHER" id="PTHR35186:SF4">
    <property type="entry name" value="PRION-INHIBITION AND PROPAGATION HELO DOMAIN-CONTAINING PROTEIN"/>
    <property type="match status" value="1"/>
</dbReference>
<organism evidence="2 3">
    <name type="scientific">Immersiella caudata</name>
    <dbReference type="NCBI Taxonomy" id="314043"/>
    <lineage>
        <taxon>Eukaryota</taxon>
        <taxon>Fungi</taxon>
        <taxon>Dikarya</taxon>
        <taxon>Ascomycota</taxon>
        <taxon>Pezizomycotina</taxon>
        <taxon>Sordariomycetes</taxon>
        <taxon>Sordariomycetidae</taxon>
        <taxon>Sordariales</taxon>
        <taxon>Lasiosphaeriaceae</taxon>
        <taxon>Immersiella</taxon>
    </lineage>
</organism>
<protein>
    <recommendedName>
        <fullName evidence="4">Fungal N-terminal domain-containing protein</fullName>
    </recommendedName>
</protein>
<dbReference type="PANTHER" id="PTHR35186">
    <property type="entry name" value="ANK_REP_REGION DOMAIN-CONTAINING PROTEIN"/>
    <property type="match status" value="1"/>
</dbReference>
<gene>
    <name evidence="2" type="ORF">B0T14DRAFT_517130</name>
</gene>
<dbReference type="AlphaFoldDB" id="A0AA39WYG4"/>
<comment type="caution">
    <text evidence="2">The sequence shown here is derived from an EMBL/GenBank/DDBJ whole genome shotgun (WGS) entry which is preliminary data.</text>
</comment>